<feature type="transmembrane region" description="Helical" evidence="1">
    <location>
        <begin position="78"/>
        <end position="100"/>
    </location>
</feature>
<dbReference type="EMBL" id="FNFY01000002">
    <property type="protein sequence ID" value="SDK35958.1"/>
    <property type="molecule type" value="Genomic_DNA"/>
</dbReference>
<proteinExistence type="predicted"/>
<keyword evidence="1" id="KW-1133">Transmembrane helix</keyword>
<reference evidence="3" key="1">
    <citation type="submission" date="2016-10" db="EMBL/GenBank/DDBJ databases">
        <authorList>
            <person name="Varghese N."/>
            <person name="Submissions S."/>
        </authorList>
    </citation>
    <scope>NUCLEOTIDE SEQUENCE [LARGE SCALE GENOMIC DNA]</scope>
    <source>
        <strain evidence="3">CGMCC 1.8895</strain>
    </source>
</reference>
<name>A0A1G9B8Z6_9BACL</name>
<sequence length="234" mass="26214">MTAKRLFLYILGLFVLALGVSFSIEAHLGVSPVSSLAYAFTLSTGISIGLMTIAANIIFITIQVILSGRFYLKEAFMQLLITFLFGFFMDFTLFLVQLLPAPESMVMRWVFLIISLFVISLGLLAYFNAKFPLMPYDELTHVISERFNIQFSKAKITSDLLNIIVAGIISLIFVRSLGSIGIGTLAAAYFVGKIVGWLMKHYQEGLLKWVNKGTKDIAKKDLIEQKLFEEDENV</sequence>
<keyword evidence="1" id="KW-0472">Membrane</keyword>
<dbReference type="PANTHER" id="PTHR40078:SF1">
    <property type="entry name" value="INTEGRAL MEMBRANE PROTEIN"/>
    <property type="match status" value="1"/>
</dbReference>
<gene>
    <name evidence="2" type="ORF">SAMN05216216_102164</name>
</gene>
<organism evidence="2 3">
    <name type="scientific">Lacicoccus qingdaonensis</name>
    <dbReference type="NCBI Taxonomy" id="576118"/>
    <lineage>
        <taxon>Bacteria</taxon>
        <taxon>Bacillati</taxon>
        <taxon>Bacillota</taxon>
        <taxon>Bacilli</taxon>
        <taxon>Bacillales</taxon>
        <taxon>Salinicoccaceae</taxon>
        <taxon>Lacicoccus</taxon>
    </lineage>
</organism>
<dbReference type="PANTHER" id="PTHR40078">
    <property type="entry name" value="INTEGRAL MEMBRANE PROTEIN-RELATED"/>
    <property type="match status" value="1"/>
</dbReference>
<dbReference type="Pfam" id="PF19700">
    <property type="entry name" value="DUF6198"/>
    <property type="match status" value="1"/>
</dbReference>
<feature type="transmembrane region" description="Helical" evidence="1">
    <location>
        <begin position="156"/>
        <end position="174"/>
    </location>
</feature>
<accession>A0A1G9B8Z6</accession>
<dbReference type="Proteomes" id="UP000199008">
    <property type="component" value="Unassembled WGS sequence"/>
</dbReference>
<feature type="transmembrane region" description="Helical" evidence="1">
    <location>
        <begin position="39"/>
        <end position="66"/>
    </location>
</feature>
<keyword evidence="1" id="KW-0812">Transmembrane</keyword>
<protein>
    <submittedName>
        <fullName evidence="2">Uncharacterized membrane protein YczE</fullName>
    </submittedName>
</protein>
<evidence type="ECO:0000256" key="1">
    <source>
        <dbReference type="SAM" id="Phobius"/>
    </source>
</evidence>
<keyword evidence="3" id="KW-1185">Reference proteome</keyword>
<feature type="transmembrane region" description="Helical" evidence="1">
    <location>
        <begin position="106"/>
        <end position="127"/>
    </location>
</feature>
<evidence type="ECO:0000313" key="2">
    <source>
        <dbReference type="EMBL" id="SDK35958.1"/>
    </source>
</evidence>
<dbReference type="InterPro" id="IPR038750">
    <property type="entry name" value="YczE/YyaS-like"/>
</dbReference>
<dbReference type="AlphaFoldDB" id="A0A1G9B8Z6"/>
<evidence type="ECO:0000313" key="3">
    <source>
        <dbReference type="Proteomes" id="UP000199008"/>
    </source>
</evidence>
<dbReference type="RefSeq" id="WP_176754030.1">
    <property type="nucleotide sequence ID" value="NZ_FNFY01000002.1"/>
</dbReference>